<evidence type="ECO:0000313" key="5">
    <source>
        <dbReference type="Proteomes" id="UP001152484"/>
    </source>
</evidence>
<keyword evidence="5" id="KW-1185">Reference proteome</keyword>
<sequence>MSFTNRNWMYQRKDEGGYLTKVFIKGVDMFVNFAKSMPDFMDGNKIRCPCTKCHNRQYQEVDIVKLHLVKYGFVPNYFLWNRQGETLSDSSPTRDHAFENQNFGFEGMPSFSYRQMVLDAAGPDFIPTRIMDEEPNAEDKKFFDMLEATDKPLWPGCENLSQLSIVSRLLNIKSEFRLSEQCFDAICQLFKDALPEDNYMVNSFYDMKKLVHGLGLPVEKIDCCSSGCMLYWGENKDLTECKVCQHPRYKTSVDSAKQSRVPYKRMHYLPLTPRLKRLYASQKTAPFMRWHAEEHGHGIGEMCHPSDSEVWKDFNVSHPFFAAESRNVRLGLCTDGFQPFGQSGQQYSCWPIMVTPYNLPPSMCMKDPYMFLSVIVPGPDNPKHKLDVFLQSLISELKNLWEEGILTYDVSLKQNFQMRAALLWTISDFPAYSMLSGWGTSGRTACPHCMEDSQAFYLPNGKKMSWFDNHIKFLPLDHPFRRNKSKFTRNRVEMRPPPPIKSGRQILQEIDEFGLLNVVEDDAEEVNKECSSICGWRKRSIFWDLPYWKTNLIRHNLDIMHIEKNFFENVFNTVMNIKGKTKDNAQAREDMKLFCNRKELQRNPLTDKYPKACYSLDDNQKKVICEWVKSLKFPDGYVSNLGRCVDMSKHKLFGMKSHDCHVFMQRLMPIAFREMLPVKVWEALTELSLFFKNLTATTIKVDDMARLEAEIPLILCKLESLLVPGFFNPMEHLPVHLPYEAKIGGPAQYRWMYRFERKMSKLPPSGQGLTKRKRPATLVPRFVSRVPSPSTQLFGSSSATPPSSTPSLGSSQTTPQVGSSSTSPPRDLSQSTPSPNTSTHAGTDTTVSNNNSEQPLHVIGSIGSNGRLCIGVKKKAITSFRRMFPKDYFSFQGKG</sequence>
<protein>
    <recommendedName>
        <fullName evidence="6">Transposase-associated domain-containing protein</fullName>
    </recommendedName>
</protein>
<feature type="domain" description="Transposase-associated" evidence="3">
    <location>
        <begin position="6"/>
        <end position="85"/>
    </location>
</feature>
<comment type="caution">
    <text evidence="4">The sequence shown here is derived from an EMBL/GenBank/DDBJ whole genome shotgun (WGS) entry which is preliminary data.</text>
</comment>
<evidence type="ECO:0000313" key="4">
    <source>
        <dbReference type="EMBL" id="CAH9081318.1"/>
    </source>
</evidence>
<evidence type="ECO:0008006" key="6">
    <source>
        <dbReference type="Google" id="ProtNLM"/>
    </source>
</evidence>
<dbReference type="Proteomes" id="UP001152484">
    <property type="component" value="Unassembled WGS sequence"/>
</dbReference>
<dbReference type="Pfam" id="PF02992">
    <property type="entry name" value="Transposase_21"/>
    <property type="match status" value="1"/>
</dbReference>
<gene>
    <name evidence="4" type="ORF">CEURO_LOCUS7859</name>
</gene>
<proteinExistence type="predicted"/>
<feature type="region of interest" description="Disordered" evidence="1">
    <location>
        <begin position="762"/>
        <end position="863"/>
    </location>
</feature>
<dbReference type="Pfam" id="PF13960">
    <property type="entry name" value="DUF4218"/>
    <property type="match status" value="1"/>
</dbReference>
<feature type="domain" description="DUF4218" evidence="2">
    <location>
        <begin position="694"/>
        <end position="762"/>
    </location>
</feature>
<dbReference type="Pfam" id="PF13963">
    <property type="entry name" value="Transpos_assoc"/>
    <property type="match status" value="1"/>
</dbReference>
<evidence type="ECO:0000259" key="3">
    <source>
        <dbReference type="Pfam" id="PF13963"/>
    </source>
</evidence>
<dbReference type="InterPro" id="IPR025452">
    <property type="entry name" value="DUF4218"/>
</dbReference>
<dbReference type="PANTHER" id="PTHR10775">
    <property type="entry name" value="OS08G0208400 PROTEIN"/>
    <property type="match status" value="1"/>
</dbReference>
<feature type="compositionally biased region" description="Polar residues" evidence="1">
    <location>
        <begin position="816"/>
        <end position="854"/>
    </location>
</feature>
<evidence type="ECO:0000259" key="2">
    <source>
        <dbReference type="Pfam" id="PF13960"/>
    </source>
</evidence>
<dbReference type="PANTHER" id="PTHR10775:SF182">
    <property type="entry name" value="TRANSPOSON, EN_SPM-LIKE, TRANSPOSASE-ASSOCIATED DOMAIN PROTEIN-RELATED"/>
    <property type="match status" value="1"/>
</dbReference>
<evidence type="ECO:0000256" key="1">
    <source>
        <dbReference type="SAM" id="MobiDB-lite"/>
    </source>
</evidence>
<organism evidence="4 5">
    <name type="scientific">Cuscuta europaea</name>
    <name type="common">European dodder</name>
    <dbReference type="NCBI Taxonomy" id="41803"/>
    <lineage>
        <taxon>Eukaryota</taxon>
        <taxon>Viridiplantae</taxon>
        <taxon>Streptophyta</taxon>
        <taxon>Embryophyta</taxon>
        <taxon>Tracheophyta</taxon>
        <taxon>Spermatophyta</taxon>
        <taxon>Magnoliopsida</taxon>
        <taxon>eudicotyledons</taxon>
        <taxon>Gunneridae</taxon>
        <taxon>Pentapetalae</taxon>
        <taxon>asterids</taxon>
        <taxon>lamiids</taxon>
        <taxon>Solanales</taxon>
        <taxon>Convolvulaceae</taxon>
        <taxon>Cuscuteae</taxon>
        <taxon>Cuscuta</taxon>
        <taxon>Cuscuta subgen. Cuscuta</taxon>
    </lineage>
</organism>
<dbReference type="InterPro" id="IPR029480">
    <property type="entry name" value="Transpos_assoc"/>
</dbReference>
<accession>A0A9P1E5U8</accession>
<name>A0A9P1E5U8_CUSEU</name>
<reference evidence="4" key="1">
    <citation type="submission" date="2022-07" db="EMBL/GenBank/DDBJ databases">
        <authorList>
            <person name="Macas J."/>
            <person name="Novak P."/>
            <person name="Neumann P."/>
        </authorList>
    </citation>
    <scope>NUCLEOTIDE SEQUENCE</scope>
</reference>
<dbReference type="AlphaFoldDB" id="A0A9P1E5U8"/>
<dbReference type="InterPro" id="IPR004242">
    <property type="entry name" value="Transposase_21"/>
</dbReference>
<feature type="compositionally biased region" description="Low complexity" evidence="1">
    <location>
        <begin position="796"/>
        <end position="815"/>
    </location>
</feature>
<dbReference type="EMBL" id="CAMAPE010000014">
    <property type="protein sequence ID" value="CAH9081318.1"/>
    <property type="molecule type" value="Genomic_DNA"/>
</dbReference>
<dbReference type="OrthoDB" id="1268861at2759"/>